<evidence type="ECO:0000313" key="2">
    <source>
        <dbReference type="EMBL" id="KAG0549164.1"/>
    </source>
</evidence>
<name>A0A921RYV4_SORBI</name>
<proteinExistence type="predicted"/>
<dbReference type="AlphaFoldDB" id="A0A921RYV4"/>
<protein>
    <recommendedName>
        <fullName evidence="4">Pantetheine-phosphate adenylyltransferase</fullName>
    </recommendedName>
</protein>
<reference evidence="2" key="2">
    <citation type="submission" date="2020-10" db="EMBL/GenBank/DDBJ databases">
        <authorList>
            <person name="Cooper E.A."/>
            <person name="Brenton Z.W."/>
            <person name="Flinn B.S."/>
            <person name="Jenkins J."/>
            <person name="Shu S."/>
            <person name="Flowers D."/>
            <person name="Luo F."/>
            <person name="Wang Y."/>
            <person name="Xia P."/>
            <person name="Barry K."/>
            <person name="Daum C."/>
            <person name="Lipzen A."/>
            <person name="Yoshinaga Y."/>
            <person name="Schmutz J."/>
            <person name="Saski C."/>
            <person name="Vermerris W."/>
            <person name="Kresovich S."/>
        </authorList>
    </citation>
    <scope>NUCLEOTIDE SEQUENCE</scope>
</reference>
<keyword evidence="1" id="KW-0732">Signal</keyword>
<dbReference type="Proteomes" id="UP000807115">
    <property type="component" value="Chromosome 1"/>
</dbReference>
<reference evidence="2" key="1">
    <citation type="journal article" date="2019" name="BMC Genomics">
        <title>A new reference genome for Sorghum bicolor reveals high levels of sequence similarity between sweet and grain genotypes: implications for the genetics of sugar metabolism.</title>
        <authorList>
            <person name="Cooper E.A."/>
            <person name="Brenton Z.W."/>
            <person name="Flinn B.S."/>
            <person name="Jenkins J."/>
            <person name="Shu S."/>
            <person name="Flowers D."/>
            <person name="Luo F."/>
            <person name="Wang Y."/>
            <person name="Xia P."/>
            <person name="Barry K."/>
            <person name="Daum C."/>
            <person name="Lipzen A."/>
            <person name="Yoshinaga Y."/>
            <person name="Schmutz J."/>
            <person name="Saski C."/>
            <person name="Vermerris W."/>
            <person name="Kresovich S."/>
        </authorList>
    </citation>
    <scope>NUCLEOTIDE SEQUENCE</scope>
</reference>
<gene>
    <name evidence="2" type="ORF">BDA96_01G231900</name>
</gene>
<feature type="signal peptide" evidence="1">
    <location>
        <begin position="1"/>
        <end position="17"/>
    </location>
</feature>
<organism evidence="2 3">
    <name type="scientific">Sorghum bicolor</name>
    <name type="common">Sorghum</name>
    <name type="synonym">Sorghum vulgare</name>
    <dbReference type="NCBI Taxonomy" id="4558"/>
    <lineage>
        <taxon>Eukaryota</taxon>
        <taxon>Viridiplantae</taxon>
        <taxon>Streptophyta</taxon>
        <taxon>Embryophyta</taxon>
        <taxon>Tracheophyta</taxon>
        <taxon>Spermatophyta</taxon>
        <taxon>Magnoliopsida</taxon>
        <taxon>Liliopsida</taxon>
        <taxon>Poales</taxon>
        <taxon>Poaceae</taxon>
        <taxon>PACMAD clade</taxon>
        <taxon>Panicoideae</taxon>
        <taxon>Andropogonodae</taxon>
        <taxon>Andropogoneae</taxon>
        <taxon>Sorghinae</taxon>
        <taxon>Sorghum</taxon>
    </lineage>
</organism>
<accession>A0A921RYV4</accession>
<evidence type="ECO:0000256" key="1">
    <source>
        <dbReference type="SAM" id="SignalP"/>
    </source>
</evidence>
<dbReference type="EMBL" id="CM027680">
    <property type="protein sequence ID" value="KAG0549164.1"/>
    <property type="molecule type" value="Genomic_DNA"/>
</dbReference>
<comment type="caution">
    <text evidence="2">The sequence shown here is derived from an EMBL/GenBank/DDBJ whole genome shotgun (WGS) entry which is preliminary data.</text>
</comment>
<evidence type="ECO:0008006" key="4">
    <source>
        <dbReference type="Google" id="ProtNLM"/>
    </source>
</evidence>
<feature type="chain" id="PRO_5037323837" description="Pantetheine-phosphate adenylyltransferase" evidence="1">
    <location>
        <begin position="18"/>
        <end position="111"/>
    </location>
</feature>
<evidence type="ECO:0000313" key="3">
    <source>
        <dbReference type="Proteomes" id="UP000807115"/>
    </source>
</evidence>
<sequence length="111" mass="12161">MVVTLKIPVPLLLCYLASPPPATVPALASVCFKHGLGNKSSCLFLTPSGPRRSRQELRHTVVLGGTFERLHGGHRCLLRVYLDAEQSRRDDLESLGYVLCTFLGAAYHGRS</sequence>